<evidence type="ECO:0000256" key="1">
    <source>
        <dbReference type="ARBA" id="ARBA00004479"/>
    </source>
</evidence>
<evidence type="ECO:0000256" key="3">
    <source>
        <dbReference type="ARBA" id="ARBA00022692"/>
    </source>
</evidence>
<comment type="subcellular location">
    <subcellularLocation>
        <location evidence="1">Membrane</location>
        <topology evidence="1">Single-pass type I membrane protein</topology>
    </subcellularLocation>
</comment>
<evidence type="ECO:0000259" key="9">
    <source>
        <dbReference type="Pfam" id="PF20266"/>
    </source>
</evidence>
<dbReference type="InterPro" id="IPR046906">
    <property type="entry name" value="Mab-21_HhH/H2TH-like"/>
</dbReference>
<dbReference type="SMART" id="SM01265">
    <property type="entry name" value="Mab-21"/>
    <property type="match status" value="1"/>
</dbReference>
<feature type="domain" description="Mab-21-like HhH/H2TH-like" evidence="9">
    <location>
        <begin position="391"/>
        <end position="444"/>
    </location>
</feature>
<evidence type="ECO:0000313" key="11">
    <source>
        <dbReference type="Proteomes" id="UP000694426"/>
    </source>
</evidence>
<dbReference type="PANTHER" id="PTHR10656:SF40">
    <property type="entry name" value="INOSITOL 1,4,5-TRISPHOSPHATE RECEPTOR-INTERACTING PROTEIN-LIKE 1"/>
    <property type="match status" value="1"/>
</dbReference>
<dbReference type="GO" id="GO:0016020">
    <property type="term" value="C:membrane"/>
    <property type="evidence" value="ECO:0007669"/>
    <property type="project" value="UniProtKB-SubCell"/>
</dbReference>
<dbReference type="PRINTS" id="PR02107">
    <property type="entry name" value="INOS145TPRIP"/>
</dbReference>
<evidence type="ECO:0000256" key="8">
    <source>
        <dbReference type="SAM" id="SignalP"/>
    </source>
</evidence>
<keyword evidence="5" id="KW-1133">Transmembrane helix</keyword>
<feature type="coiled-coil region" evidence="7">
    <location>
        <begin position="30"/>
        <end position="57"/>
    </location>
</feature>
<dbReference type="AlphaFoldDB" id="A0A8B9I3S2"/>
<feature type="signal peptide" evidence="8">
    <location>
        <begin position="1"/>
        <end position="17"/>
    </location>
</feature>
<reference evidence="10" key="1">
    <citation type="submission" date="2025-08" db="UniProtKB">
        <authorList>
            <consortium name="Ensembl"/>
        </authorList>
    </citation>
    <scope>IDENTIFICATION</scope>
</reference>
<feature type="chain" id="PRO_5034398180" description="Mab-21-like HhH/H2TH-like domain-containing protein" evidence="8">
    <location>
        <begin position="18"/>
        <end position="500"/>
    </location>
</feature>
<protein>
    <recommendedName>
        <fullName evidence="9">Mab-21-like HhH/H2TH-like domain-containing protein</fullName>
    </recommendedName>
</protein>
<dbReference type="GeneTree" id="ENSGT01050000244827"/>
<dbReference type="InterPro" id="IPR024810">
    <property type="entry name" value="MAB21L/cGLR"/>
</dbReference>
<dbReference type="Pfam" id="PF20266">
    <property type="entry name" value="Mab-21_C"/>
    <property type="match status" value="1"/>
</dbReference>
<evidence type="ECO:0000256" key="7">
    <source>
        <dbReference type="SAM" id="Coils"/>
    </source>
</evidence>
<keyword evidence="7" id="KW-0175">Coiled coil</keyword>
<name>A0A8B9I3S2_9AVES</name>
<dbReference type="Ensembl" id="ENSABRT00000009665.1">
    <property type="protein sequence ID" value="ENSABRP00000006734.1"/>
    <property type="gene ID" value="ENSABRG00000006171.1"/>
</dbReference>
<evidence type="ECO:0000256" key="4">
    <source>
        <dbReference type="ARBA" id="ARBA00022729"/>
    </source>
</evidence>
<evidence type="ECO:0000256" key="5">
    <source>
        <dbReference type="ARBA" id="ARBA00022989"/>
    </source>
</evidence>
<dbReference type="Proteomes" id="UP000694426">
    <property type="component" value="Unplaced"/>
</dbReference>
<reference evidence="10" key="2">
    <citation type="submission" date="2025-09" db="UniProtKB">
        <authorList>
            <consortium name="Ensembl"/>
        </authorList>
    </citation>
    <scope>IDENTIFICATION</scope>
</reference>
<proteinExistence type="inferred from homology"/>
<keyword evidence="3" id="KW-0812">Transmembrane</keyword>
<dbReference type="InterPro" id="IPR026250">
    <property type="entry name" value="ITPRIP-like"/>
</dbReference>
<comment type="similarity">
    <text evidence="2">Belongs to the ITPRIP family.</text>
</comment>
<dbReference type="Gene3D" id="1.10.1410.40">
    <property type="match status" value="1"/>
</dbReference>
<organism evidence="10 11">
    <name type="scientific">Anser brachyrhynchus</name>
    <name type="common">Pink-footed goose</name>
    <dbReference type="NCBI Taxonomy" id="132585"/>
    <lineage>
        <taxon>Eukaryota</taxon>
        <taxon>Metazoa</taxon>
        <taxon>Chordata</taxon>
        <taxon>Craniata</taxon>
        <taxon>Vertebrata</taxon>
        <taxon>Euteleostomi</taxon>
        <taxon>Archelosauria</taxon>
        <taxon>Archosauria</taxon>
        <taxon>Dinosauria</taxon>
        <taxon>Saurischia</taxon>
        <taxon>Theropoda</taxon>
        <taxon>Coelurosauria</taxon>
        <taxon>Aves</taxon>
        <taxon>Neognathae</taxon>
        <taxon>Galloanserae</taxon>
        <taxon>Anseriformes</taxon>
        <taxon>Anatidae</taxon>
        <taxon>Anserinae</taxon>
        <taxon>Anser</taxon>
    </lineage>
</organism>
<evidence type="ECO:0000256" key="6">
    <source>
        <dbReference type="ARBA" id="ARBA00023136"/>
    </source>
</evidence>
<keyword evidence="11" id="KW-1185">Reference proteome</keyword>
<keyword evidence="6" id="KW-0472">Membrane</keyword>
<dbReference type="PANTHER" id="PTHR10656">
    <property type="entry name" value="CELL FATE DETERMINING PROTEIN MAB21-RELATED"/>
    <property type="match status" value="1"/>
</dbReference>
<accession>A0A8B9I3S2</accession>
<keyword evidence="4 8" id="KW-0732">Signal</keyword>
<evidence type="ECO:0000313" key="10">
    <source>
        <dbReference type="Ensembl" id="ENSABRP00000006734.1"/>
    </source>
</evidence>
<sequence>MVSATFFFLTFLGLIQSPEEVGDELDDATNERIRQYAEELQERMMQLLLEMEETEKEQSWAHMGALLLSALQNWQFWACVGVTLLSFWLFFLLHKKLEELDDSSDEESSSNDEDRGGQAPVINDALDAGRFIAQSIQWRQLDLTTKCQLVEDLVHGFFFVFEWILTDTFFPVLHSPIGVGSAFEGWSPREDDTVYRFLAPMTAPHGHSFHLEQNSIRELPSRNSRIRVKLECTCAREQDFGNMVCFLHQPEELRRNPEPSLLQTLCTGSYLDVRKTSYWFQQLVKSTWKTLPESGAWQVNVLTSSRSCRLHLIDDTESTLFVEIMFGVQQGDSDIFLSSQKTEAVFTPDTIWPQSCAVAEMKFFRHIAANAQQDSFHLRCMQLCARILVGNDFTTYMLKTVVMHLLTIIPLESWHRRDFLQRMDDIMQYLRLCLVEKRLDHFFFGNEAMPGVIILPPDFQTSRPPNLFQHMAQERTVYSRALREFRELRDRLTRLLTFGN</sequence>
<evidence type="ECO:0000256" key="2">
    <source>
        <dbReference type="ARBA" id="ARBA00005554"/>
    </source>
</evidence>